<keyword evidence="2" id="KW-1185">Reference proteome</keyword>
<comment type="caution">
    <text evidence="1">The sequence shown here is derived from an EMBL/GenBank/DDBJ whole genome shotgun (WGS) entry which is preliminary data.</text>
</comment>
<dbReference type="EMBL" id="JARXVE010000012">
    <property type="protein sequence ID" value="MDH6198672.1"/>
    <property type="molecule type" value="Genomic_DNA"/>
</dbReference>
<name>A0ABT6L6T8_9MYCO</name>
<reference evidence="1 2" key="1">
    <citation type="submission" date="2023-04" db="EMBL/GenBank/DDBJ databases">
        <title>Forest soil microbial communities from Buena Vista Peninsula, Colon Province, Panama.</title>
        <authorList>
            <person name="Bouskill N."/>
        </authorList>
    </citation>
    <scope>NUCLEOTIDE SEQUENCE [LARGE SCALE GENOMIC DNA]</scope>
    <source>
        <strain evidence="1 2">AC80</strain>
    </source>
</reference>
<organism evidence="1 2">
    <name type="scientific">Mycolicibacterium frederiksbergense</name>
    <dbReference type="NCBI Taxonomy" id="117567"/>
    <lineage>
        <taxon>Bacteria</taxon>
        <taxon>Bacillati</taxon>
        <taxon>Actinomycetota</taxon>
        <taxon>Actinomycetes</taxon>
        <taxon>Mycobacteriales</taxon>
        <taxon>Mycobacteriaceae</taxon>
        <taxon>Mycolicibacterium</taxon>
    </lineage>
</organism>
<dbReference type="Proteomes" id="UP001160130">
    <property type="component" value="Unassembled WGS sequence"/>
</dbReference>
<proteinExistence type="predicted"/>
<evidence type="ECO:0000313" key="2">
    <source>
        <dbReference type="Proteomes" id="UP001160130"/>
    </source>
</evidence>
<dbReference type="RefSeq" id="WP_280835245.1">
    <property type="nucleotide sequence ID" value="NZ_JARXVE010000012.1"/>
</dbReference>
<gene>
    <name evidence="1" type="ORF">M2272_005332</name>
</gene>
<protein>
    <submittedName>
        <fullName evidence="1">Uncharacterized protein</fullName>
    </submittedName>
</protein>
<accession>A0ABT6L6T8</accession>
<evidence type="ECO:0000313" key="1">
    <source>
        <dbReference type="EMBL" id="MDH6198672.1"/>
    </source>
</evidence>
<sequence>MTQGLFCGGNHSPCVEIGDPPGLYRAKGFLDFGAAGDGRKFLLQLVGSSL</sequence>